<accession>A0AAE0K9E7</accession>
<name>A0AAE0K9E7_9PEZI</name>
<dbReference type="Proteomes" id="UP001285441">
    <property type="component" value="Unassembled WGS sequence"/>
</dbReference>
<protein>
    <submittedName>
        <fullName evidence="1">Uncharacterized protein</fullName>
    </submittedName>
</protein>
<comment type="caution">
    <text evidence="1">The sequence shown here is derived from an EMBL/GenBank/DDBJ whole genome shotgun (WGS) entry which is preliminary data.</text>
</comment>
<reference evidence="1" key="1">
    <citation type="journal article" date="2023" name="Mol. Phylogenet. Evol.">
        <title>Genome-scale phylogeny and comparative genomics of the fungal order Sordariales.</title>
        <authorList>
            <person name="Hensen N."/>
            <person name="Bonometti L."/>
            <person name="Westerberg I."/>
            <person name="Brannstrom I.O."/>
            <person name="Guillou S."/>
            <person name="Cros-Aarteil S."/>
            <person name="Calhoun S."/>
            <person name="Haridas S."/>
            <person name="Kuo A."/>
            <person name="Mondo S."/>
            <person name="Pangilinan J."/>
            <person name="Riley R."/>
            <person name="LaButti K."/>
            <person name="Andreopoulos B."/>
            <person name="Lipzen A."/>
            <person name="Chen C."/>
            <person name="Yan M."/>
            <person name="Daum C."/>
            <person name="Ng V."/>
            <person name="Clum A."/>
            <person name="Steindorff A."/>
            <person name="Ohm R.A."/>
            <person name="Martin F."/>
            <person name="Silar P."/>
            <person name="Natvig D.O."/>
            <person name="Lalanne C."/>
            <person name="Gautier V."/>
            <person name="Ament-Velasquez S.L."/>
            <person name="Kruys A."/>
            <person name="Hutchinson M.I."/>
            <person name="Powell A.J."/>
            <person name="Barry K."/>
            <person name="Miller A.N."/>
            <person name="Grigoriev I.V."/>
            <person name="Debuchy R."/>
            <person name="Gladieux P."/>
            <person name="Hiltunen Thoren M."/>
            <person name="Johannesson H."/>
        </authorList>
    </citation>
    <scope>NUCLEOTIDE SEQUENCE</scope>
    <source>
        <strain evidence="1">CBS 232.78</strain>
    </source>
</reference>
<evidence type="ECO:0000313" key="1">
    <source>
        <dbReference type="EMBL" id="KAK3372070.1"/>
    </source>
</evidence>
<sequence length="235" mass="26256">MATFQDDLRIMYKTYKSGATTALDLNNDMAGIFSRAVSSTSIGIATAKNNAKKMISAIQNDLDTSYAHATDAFVGDSLGSGKLVISLSDAESISDMDSSIDLPKSEELLLLRIEVERWQAYEEMHRGLNQEMDELDIYLSTINSTMRLAVISEIPRHTGGLLAAVEALEDSNRHSECVERELNQKLPLTPWKTATTLRARRTRTEENFLIMRFVVDKTEGKGKLVTGMEEHYGHY</sequence>
<organism evidence="1 2">
    <name type="scientific">Podospora didyma</name>
    <dbReference type="NCBI Taxonomy" id="330526"/>
    <lineage>
        <taxon>Eukaryota</taxon>
        <taxon>Fungi</taxon>
        <taxon>Dikarya</taxon>
        <taxon>Ascomycota</taxon>
        <taxon>Pezizomycotina</taxon>
        <taxon>Sordariomycetes</taxon>
        <taxon>Sordariomycetidae</taxon>
        <taxon>Sordariales</taxon>
        <taxon>Podosporaceae</taxon>
        <taxon>Podospora</taxon>
    </lineage>
</organism>
<dbReference type="EMBL" id="JAULSW010000008">
    <property type="protein sequence ID" value="KAK3372070.1"/>
    <property type="molecule type" value="Genomic_DNA"/>
</dbReference>
<evidence type="ECO:0000313" key="2">
    <source>
        <dbReference type="Proteomes" id="UP001285441"/>
    </source>
</evidence>
<dbReference type="AlphaFoldDB" id="A0AAE0K9E7"/>
<proteinExistence type="predicted"/>
<reference evidence="1" key="2">
    <citation type="submission" date="2023-06" db="EMBL/GenBank/DDBJ databases">
        <authorList>
            <consortium name="Lawrence Berkeley National Laboratory"/>
            <person name="Haridas S."/>
            <person name="Hensen N."/>
            <person name="Bonometti L."/>
            <person name="Westerberg I."/>
            <person name="Brannstrom I.O."/>
            <person name="Guillou S."/>
            <person name="Cros-Aarteil S."/>
            <person name="Calhoun S."/>
            <person name="Kuo A."/>
            <person name="Mondo S."/>
            <person name="Pangilinan J."/>
            <person name="Riley R."/>
            <person name="LaButti K."/>
            <person name="Andreopoulos B."/>
            <person name="Lipzen A."/>
            <person name="Chen C."/>
            <person name="Yanf M."/>
            <person name="Daum C."/>
            <person name="Ng V."/>
            <person name="Clum A."/>
            <person name="Steindorff A."/>
            <person name="Ohm R."/>
            <person name="Martin F."/>
            <person name="Silar P."/>
            <person name="Natvig D."/>
            <person name="Lalanne C."/>
            <person name="Gautier V."/>
            <person name="Ament-velasquez S.L."/>
            <person name="Kruys A."/>
            <person name="Hutchinson M.I."/>
            <person name="Powell A.J."/>
            <person name="Barry K."/>
            <person name="Miller A.N."/>
            <person name="Grigoriev I.V."/>
            <person name="Debuchy R."/>
            <person name="Gladieux P."/>
            <person name="Thoren M.H."/>
            <person name="Johannesson H."/>
        </authorList>
    </citation>
    <scope>NUCLEOTIDE SEQUENCE</scope>
    <source>
        <strain evidence="1">CBS 232.78</strain>
    </source>
</reference>
<gene>
    <name evidence="1" type="ORF">B0H63DRAFT_526934</name>
</gene>
<keyword evidence="2" id="KW-1185">Reference proteome</keyword>